<dbReference type="CDD" id="cd00093">
    <property type="entry name" value="HTH_XRE"/>
    <property type="match status" value="1"/>
</dbReference>
<dbReference type="InterPro" id="IPR010982">
    <property type="entry name" value="Lambda_DNA-bd_dom_sf"/>
</dbReference>
<dbReference type="Pfam" id="PF01381">
    <property type="entry name" value="HTH_3"/>
    <property type="match status" value="1"/>
</dbReference>
<name>A0A6S6R9J5_9FIRM</name>
<dbReference type="EMBL" id="AP023367">
    <property type="protein sequence ID" value="BCJ96817.1"/>
    <property type="molecule type" value="Genomic_DNA"/>
</dbReference>
<organism evidence="1 2">
    <name type="scientific">Anaerocolumna cellulosilytica</name>
    <dbReference type="NCBI Taxonomy" id="433286"/>
    <lineage>
        <taxon>Bacteria</taxon>
        <taxon>Bacillati</taxon>
        <taxon>Bacillota</taxon>
        <taxon>Clostridia</taxon>
        <taxon>Lachnospirales</taxon>
        <taxon>Lachnospiraceae</taxon>
        <taxon>Anaerocolumna</taxon>
    </lineage>
</organism>
<dbReference type="SUPFAM" id="SSF47413">
    <property type="entry name" value="lambda repressor-like DNA-binding domains"/>
    <property type="match status" value="1"/>
</dbReference>
<dbReference type="SMART" id="SM00530">
    <property type="entry name" value="HTH_XRE"/>
    <property type="match status" value="1"/>
</dbReference>
<keyword evidence="2" id="KW-1185">Reference proteome</keyword>
<evidence type="ECO:0000313" key="1">
    <source>
        <dbReference type="EMBL" id="BCJ96817.1"/>
    </source>
</evidence>
<dbReference type="Gene3D" id="1.10.260.40">
    <property type="entry name" value="lambda repressor-like DNA-binding domains"/>
    <property type="match status" value="1"/>
</dbReference>
<dbReference type="GO" id="GO:0003677">
    <property type="term" value="F:DNA binding"/>
    <property type="evidence" value="ECO:0007669"/>
    <property type="project" value="InterPro"/>
</dbReference>
<dbReference type="AlphaFoldDB" id="A0A6S6R9J5"/>
<accession>A0A6S6R9J5</accession>
<sequence>MVTKYGDYRIDLRKCKDLILSTLSQIDYIIADDEYTLIAGGAIHNIAINDAKILTSVLNTRGLQSAKHIVYIAKDDFAVLDMYIRYERQKPLKKQCLTDWGITRTQQAMQSISCYKLLDRLHMSVLQLWDILHGYESPADDIYALLSSCGAGVCQQYVEYPLPDVFTTPDRPAYISKAERNSAIIQMYVDGAGLRQLENAGFGIKRAAILSVLRQSGVYKGVEEGKVRHQSGEWISSAYRKHDGTAVKADKIAKAKHSNSKRLRKMLYDLRINSALTQQQIATKLGCSRAYYCNVENGMETPSEVFWGKIAVLFELDVRCEDIRKVSTIRQLAQTKTVTEQANTDNTEDEYSYVSNRYTSIDLI</sequence>
<dbReference type="KEGG" id="acel:acsn021_43860"/>
<dbReference type="InterPro" id="IPR001387">
    <property type="entry name" value="Cro/C1-type_HTH"/>
</dbReference>
<gene>
    <name evidence="1" type="ORF">acsn021_43860</name>
</gene>
<dbReference type="RefSeq" id="WP_184096099.1">
    <property type="nucleotide sequence ID" value="NZ_AP023367.1"/>
</dbReference>
<evidence type="ECO:0000313" key="2">
    <source>
        <dbReference type="Proteomes" id="UP000515561"/>
    </source>
</evidence>
<dbReference type="PROSITE" id="PS50943">
    <property type="entry name" value="HTH_CROC1"/>
    <property type="match status" value="1"/>
</dbReference>
<proteinExistence type="predicted"/>
<reference evidence="1 2" key="1">
    <citation type="journal article" date="2016" name="Int. J. Syst. Evol. Microbiol.">
        <title>Descriptions of Anaerotaenia torta gen. nov., sp. nov. and Anaerocolumna cellulosilytica gen. nov., sp. nov. isolated from a methanogenic reactor of cattle waste.</title>
        <authorList>
            <person name="Uek A."/>
            <person name="Ohtaki Y."/>
            <person name="Kaku N."/>
            <person name="Ueki K."/>
        </authorList>
    </citation>
    <scope>NUCLEOTIDE SEQUENCE [LARGE SCALE GENOMIC DNA]</scope>
    <source>
        <strain evidence="1 2">SN021</strain>
    </source>
</reference>
<dbReference type="Proteomes" id="UP000515561">
    <property type="component" value="Chromosome"/>
</dbReference>
<protein>
    <submittedName>
        <fullName evidence="1">Uncharacterized protein</fullName>
    </submittedName>
</protein>